<dbReference type="SMART" id="SM00268">
    <property type="entry name" value="ACTIN"/>
    <property type="match status" value="1"/>
</dbReference>
<accession>A0AAV8UQD6</accession>
<dbReference type="Proteomes" id="UP001157974">
    <property type="component" value="Unassembled WGS sequence"/>
</dbReference>
<dbReference type="SUPFAM" id="SSF53067">
    <property type="entry name" value="Actin-like ATPase domain"/>
    <property type="match status" value="2"/>
</dbReference>
<dbReference type="Gene3D" id="2.30.36.70">
    <property type="entry name" value="Actin, Chain A, domain 2"/>
    <property type="match status" value="1"/>
</dbReference>
<proteinExistence type="inferred from homology"/>
<comment type="subcellular location">
    <subcellularLocation>
        <location evidence="1">Cytoplasm</location>
    </subcellularLocation>
</comment>
<dbReference type="Pfam" id="PF00022">
    <property type="entry name" value="Actin"/>
    <property type="match status" value="1"/>
</dbReference>
<evidence type="ECO:0000256" key="1">
    <source>
        <dbReference type="ARBA" id="ARBA00004496"/>
    </source>
</evidence>
<dbReference type="GO" id="GO:0005737">
    <property type="term" value="C:cytoplasm"/>
    <property type="evidence" value="ECO:0007669"/>
    <property type="project" value="UniProtKB-SubCell"/>
</dbReference>
<dbReference type="AlphaFoldDB" id="A0AAV8UQD6"/>
<dbReference type="Gene3D" id="3.90.640.10">
    <property type="entry name" value="Actin, Chain A, domain 4"/>
    <property type="match status" value="1"/>
</dbReference>
<feature type="region of interest" description="Disordered" evidence="4">
    <location>
        <begin position="267"/>
        <end position="292"/>
    </location>
</feature>
<gene>
    <name evidence="5" type="ORF">NDN08_001212</name>
</gene>
<dbReference type="InterPro" id="IPR004000">
    <property type="entry name" value="Actin"/>
</dbReference>
<evidence type="ECO:0000256" key="4">
    <source>
        <dbReference type="SAM" id="MobiDB-lite"/>
    </source>
</evidence>
<dbReference type="FunFam" id="3.90.640.10:FF:000014">
    <property type="entry name" value="Putative actin-related protein 6"/>
    <property type="match status" value="1"/>
</dbReference>
<name>A0AAV8UQD6_9RHOD</name>
<evidence type="ECO:0000313" key="5">
    <source>
        <dbReference type="EMBL" id="KAJ8904694.1"/>
    </source>
</evidence>
<evidence type="ECO:0000256" key="2">
    <source>
        <dbReference type="ARBA" id="ARBA00005665"/>
    </source>
</evidence>
<dbReference type="CDD" id="cd10210">
    <property type="entry name" value="ASKHA_NBD_Arp6"/>
    <property type="match status" value="1"/>
</dbReference>
<sequence>MALDGKGIVVLDNGGYNIKTGYVSAEERSRGCDVEGVSSSAEVFPNAVAKPPKKSSSVATKRNGGFLVSSELYDLPSYSGLFFRRPIERGYVKEWDLQRDVWKYIFSRSKVDPKENCLVVTEPIALPGSLRRGMDELVFEEFGFASYYSAPPAALVARHFDVTDGLVLDSGFSFSHAVPILNSGAQQQYSRRLDLGGKVLTNQLKEVVSFRSWNMMDEFLVINAAKEELCYVAQDFLPELEETRLPLNEGNKTMIDYVLPTHVSDKENRFGYSRPSVPKRAKGDPGQQEQPTLTLNNERISIPEALFHPSDLGLHQGGLHEIIVESIAALPKQLQGRVYNNIVLSGGNCKLPGFEKRLTAELRALAPDEYDLALTMDKDPELSAVKGGIKLALSQDLESRVVTREEYQEEGPRVTAERFYGRAR</sequence>
<evidence type="ECO:0000256" key="3">
    <source>
        <dbReference type="ARBA" id="ARBA00022490"/>
    </source>
</evidence>
<organism evidence="5 6">
    <name type="scientific">Rhodosorus marinus</name>
    <dbReference type="NCBI Taxonomy" id="101924"/>
    <lineage>
        <taxon>Eukaryota</taxon>
        <taxon>Rhodophyta</taxon>
        <taxon>Stylonematophyceae</taxon>
        <taxon>Stylonematales</taxon>
        <taxon>Stylonemataceae</taxon>
        <taxon>Rhodosorus</taxon>
    </lineage>
</organism>
<keyword evidence="6" id="KW-1185">Reference proteome</keyword>
<dbReference type="GO" id="GO:0005634">
    <property type="term" value="C:nucleus"/>
    <property type="evidence" value="ECO:0007669"/>
    <property type="project" value="UniProtKB-ARBA"/>
</dbReference>
<evidence type="ECO:0008006" key="7">
    <source>
        <dbReference type="Google" id="ProtNLM"/>
    </source>
</evidence>
<protein>
    <recommendedName>
        <fullName evidence="7">Actin-related protein 6</fullName>
    </recommendedName>
</protein>
<dbReference type="InterPro" id="IPR043129">
    <property type="entry name" value="ATPase_NBD"/>
</dbReference>
<reference evidence="5 6" key="1">
    <citation type="journal article" date="2023" name="Nat. Commun.">
        <title>Origin of minicircular mitochondrial genomes in red algae.</title>
        <authorList>
            <person name="Lee Y."/>
            <person name="Cho C.H."/>
            <person name="Lee Y.M."/>
            <person name="Park S.I."/>
            <person name="Yang J.H."/>
            <person name="West J.A."/>
            <person name="Bhattacharya D."/>
            <person name="Yoon H.S."/>
        </authorList>
    </citation>
    <scope>NUCLEOTIDE SEQUENCE [LARGE SCALE GENOMIC DNA]</scope>
    <source>
        <strain evidence="5 6">CCMP1338</strain>
        <tissue evidence="5">Whole cell</tissue>
    </source>
</reference>
<keyword evidence="3" id="KW-0963">Cytoplasm</keyword>
<dbReference type="PANTHER" id="PTHR11937">
    <property type="entry name" value="ACTIN"/>
    <property type="match status" value="1"/>
</dbReference>
<comment type="similarity">
    <text evidence="2">Belongs to the actin family. ARP6 subfamily.</text>
</comment>
<dbReference type="Gene3D" id="3.30.420.40">
    <property type="match status" value="2"/>
</dbReference>
<dbReference type="EMBL" id="JAMWBK010000005">
    <property type="protein sequence ID" value="KAJ8904694.1"/>
    <property type="molecule type" value="Genomic_DNA"/>
</dbReference>
<comment type="caution">
    <text evidence="5">The sequence shown here is derived from an EMBL/GenBank/DDBJ whole genome shotgun (WGS) entry which is preliminary data.</text>
</comment>
<evidence type="ECO:0000313" key="6">
    <source>
        <dbReference type="Proteomes" id="UP001157974"/>
    </source>
</evidence>